<dbReference type="Pfam" id="PF00589">
    <property type="entry name" value="Phage_integrase"/>
    <property type="match status" value="1"/>
</dbReference>
<feature type="domain" description="Tyr recombinase" evidence="5">
    <location>
        <begin position="241"/>
        <end position="422"/>
    </location>
</feature>
<evidence type="ECO:0000256" key="1">
    <source>
        <dbReference type="ARBA" id="ARBA00008857"/>
    </source>
</evidence>
<evidence type="ECO:0000313" key="6">
    <source>
        <dbReference type="EMBL" id="PXV60130.1"/>
    </source>
</evidence>
<dbReference type="GO" id="GO:0003677">
    <property type="term" value="F:DNA binding"/>
    <property type="evidence" value="ECO:0007669"/>
    <property type="project" value="UniProtKB-KW"/>
</dbReference>
<dbReference type="InterPro" id="IPR025269">
    <property type="entry name" value="SAM-like_dom"/>
</dbReference>
<dbReference type="GO" id="GO:0006310">
    <property type="term" value="P:DNA recombination"/>
    <property type="evidence" value="ECO:0007669"/>
    <property type="project" value="UniProtKB-KW"/>
</dbReference>
<sequence>MQQMQHIQHTHQDKNNRSTFSILFYLNTSKTKKSGKCPIVGRISIDGKNTAFSTGLDILPECWDTKDGLAILKPMKKTDTTNEPAYINRQIDELKTTLADHYKHMVEENGYVTAEALKNALKGIGTKNTSLMQEYGELVEEKRKSVGVKITESTYVVYPNAYKHLKKFLVEKYSIEDIPFGQVNIAFIEAYAYYLRIDLKMTPRTVKANMIPLRTTIKRAFNKGLIRQDPFFDFIPERIIPKRPWLTNDEIQRLMQIQTKHDTWNFTLDMFIFCAFTGITGIDLRNLKHSNIQQQEDGSLWVTLNRQKTGTASYIPLLDIPIQILNKYQNTEFAGTDGKVFQLQTHVNMNWQLKRLAKAAKIDKRLTFHMSRFTFATTVCLTQGVPIESLSQMMGHLSIKTTQIYAEVTRTKINEDMTNLAEHIGGKYTLAETDKKIYKPGRRNRRYPEKEINSNNQPI</sequence>
<keyword evidence="2" id="KW-0238">DNA-binding</keyword>
<evidence type="ECO:0000313" key="7">
    <source>
        <dbReference type="Proteomes" id="UP000247973"/>
    </source>
</evidence>
<proteinExistence type="inferred from homology"/>
<dbReference type="PROSITE" id="PS51898">
    <property type="entry name" value="TYR_RECOMBINASE"/>
    <property type="match status" value="1"/>
</dbReference>
<dbReference type="InterPro" id="IPR035386">
    <property type="entry name" value="Arm-DNA-bind_5"/>
</dbReference>
<dbReference type="GO" id="GO:0015074">
    <property type="term" value="P:DNA integration"/>
    <property type="evidence" value="ECO:0007669"/>
    <property type="project" value="InterPro"/>
</dbReference>
<evidence type="ECO:0000256" key="4">
    <source>
        <dbReference type="SAM" id="MobiDB-lite"/>
    </source>
</evidence>
<dbReference type="SUPFAM" id="SSF56349">
    <property type="entry name" value="DNA breaking-rejoining enzymes"/>
    <property type="match status" value="1"/>
</dbReference>
<keyword evidence="7" id="KW-1185">Reference proteome</keyword>
<evidence type="ECO:0000256" key="3">
    <source>
        <dbReference type="ARBA" id="ARBA00023172"/>
    </source>
</evidence>
<comment type="similarity">
    <text evidence="1">Belongs to the 'phage' integrase family.</text>
</comment>
<reference evidence="6 7" key="1">
    <citation type="submission" date="2018-03" db="EMBL/GenBank/DDBJ databases">
        <title>Genomic Encyclopedia of Archaeal and Bacterial Type Strains, Phase II (KMG-II): from individual species to whole genera.</title>
        <authorList>
            <person name="Goeker M."/>
        </authorList>
    </citation>
    <scope>NUCLEOTIDE SEQUENCE [LARGE SCALE GENOMIC DNA]</scope>
    <source>
        <strain evidence="6 7">DSM 100214</strain>
    </source>
</reference>
<dbReference type="Gene3D" id="1.10.443.10">
    <property type="entry name" value="Intergrase catalytic core"/>
    <property type="match status" value="1"/>
</dbReference>
<protein>
    <submittedName>
        <fullName evidence="6">Site-specific recombinase XerD</fullName>
    </submittedName>
</protein>
<evidence type="ECO:0000256" key="2">
    <source>
        <dbReference type="ARBA" id="ARBA00023125"/>
    </source>
</evidence>
<gene>
    <name evidence="6" type="ORF">CLV62_13150</name>
</gene>
<accession>A0A2V3PLW0</accession>
<dbReference type="InterPro" id="IPR013762">
    <property type="entry name" value="Integrase-like_cat_sf"/>
</dbReference>
<dbReference type="Proteomes" id="UP000247973">
    <property type="component" value="Unassembled WGS sequence"/>
</dbReference>
<dbReference type="PANTHER" id="PTHR30349:SF64">
    <property type="entry name" value="PROPHAGE INTEGRASE INTD-RELATED"/>
    <property type="match status" value="1"/>
</dbReference>
<name>A0A2V3PLW0_9BACT</name>
<comment type="caution">
    <text evidence="6">The sequence shown here is derived from an EMBL/GenBank/DDBJ whole genome shotgun (WGS) entry which is preliminary data.</text>
</comment>
<dbReference type="PANTHER" id="PTHR30349">
    <property type="entry name" value="PHAGE INTEGRASE-RELATED"/>
    <property type="match status" value="1"/>
</dbReference>
<organism evidence="6 7">
    <name type="scientific">Dysgonomonas alginatilytica</name>
    <dbReference type="NCBI Taxonomy" id="1605892"/>
    <lineage>
        <taxon>Bacteria</taxon>
        <taxon>Pseudomonadati</taxon>
        <taxon>Bacteroidota</taxon>
        <taxon>Bacteroidia</taxon>
        <taxon>Bacteroidales</taxon>
        <taxon>Dysgonomonadaceae</taxon>
        <taxon>Dysgonomonas</taxon>
    </lineage>
</organism>
<feature type="region of interest" description="Disordered" evidence="4">
    <location>
        <begin position="440"/>
        <end position="459"/>
    </location>
</feature>
<dbReference type="Pfam" id="PF17293">
    <property type="entry name" value="Arm-DNA-bind_5"/>
    <property type="match status" value="1"/>
</dbReference>
<evidence type="ECO:0000259" key="5">
    <source>
        <dbReference type="PROSITE" id="PS51898"/>
    </source>
</evidence>
<dbReference type="Gene3D" id="1.10.150.130">
    <property type="match status" value="1"/>
</dbReference>
<dbReference type="Pfam" id="PF13102">
    <property type="entry name" value="Phage_int_SAM_5"/>
    <property type="match status" value="1"/>
</dbReference>
<dbReference type="InterPro" id="IPR011010">
    <property type="entry name" value="DNA_brk_join_enz"/>
</dbReference>
<dbReference type="InterPro" id="IPR050090">
    <property type="entry name" value="Tyrosine_recombinase_XerCD"/>
</dbReference>
<dbReference type="InterPro" id="IPR010998">
    <property type="entry name" value="Integrase_recombinase_N"/>
</dbReference>
<keyword evidence="3" id="KW-0233">DNA recombination</keyword>
<dbReference type="CDD" id="cd01185">
    <property type="entry name" value="INTN1_C_like"/>
    <property type="match status" value="1"/>
</dbReference>
<dbReference type="EMBL" id="QICL01000031">
    <property type="protein sequence ID" value="PXV60130.1"/>
    <property type="molecule type" value="Genomic_DNA"/>
</dbReference>
<dbReference type="InterPro" id="IPR002104">
    <property type="entry name" value="Integrase_catalytic"/>
</dbReference>
<dbReference type="AlphaFoldDB" id="A0A2V3PLW0"/>